<feature type="compositionally biased region" description="Basic and acidic residues" evidence="1">
    <location>
        <begin position="81"/>
        <end position="102"/>
    </location>
</feature>
<protein>
    <submittedName>
        <fullName evidence="3">Uncharacterized protein</fullName>
    </submittedName>
</protein>
<name>A4RU09_OSTLU</name>
<dbReference type="EMBL" id="CP000583">
    <property type="protein sequence ID" value="ABO94882.1"/>
    <property type="molecule type" value="Genomic_DNA"/>
</dbReference>
<proteinExistence type="predicted"/>
<dbReference type="HOGENOM" id="CLU_494647_0_0_1"/>
<dbReference type="GeneID" id="5000780"/>
<feature type="chain" id="PRO_5002671965" evidence="2">
    <location>
        <begin position="19"/>
        <end position="565"/>
    </location>
</feature>
<dbReference type="AlphaFoldDB" id="A4RU09"/>
<sequence>MACAMMVMATVTVGGARAQTCEAGCAPEREARDAARRSATLARERDAIKSDYDGLTKDLERARREAKEAVRAATARATAAESERDRAKADGERRRSDAETMEKRLEQTMKELDKVRSSESRRVTMLEEQVQLAEEAWVPIWLQRRAEPVTKRAKEAVEIGKKTTAQAVKLGQEKTAQAVEFGKENIPKVVQAVEKQTKKVVEVSKEQTAKVVNAANERIPHVVNAGKEQTAKLVNAGKGVVDGVSKTVGQIPKKVKVLKELKQDFKEAKAIHEKKLKTGKPQKKYPQKFSTRQAVRALELTTEAKSLWRVVTAKISAAGFLRGIFTLVKDEFNRIFNAVKKSYRERFIPFTQTVRAFTAKHVGIKLATLILGLPTDVLQKIPFNLSSYGVEKLSVKIADGIWTVIVSIFVIAILRDIFIIPENSYAATYSFMKVPEENGVDVLIRLPRVESMDEVDFQFDQTFNQITIDAEQAGHSELIVVPKCKIGVKRWAKPSPIFLEGEEVVLVELRPVGSGRDRSSIADTQPPRAPSALFQPFAPVTKRAAPKKKASADKVTTARTSRSRR</sequence>
<organism evidence="3 4">
    <name type="scientific">Ostreococcus lucimarinus (strain CCE9901)</name>
    <dbReference type="NCBI Taxonomy" id="436017"/>
    <lineage>
        <taxon>Eukaryota</taxon>
        <taxon>Viridiplantae</taxon>
        <taxon>Chlorophyta</taxon>
        <taxon>Mamiellophyceae</taxon>
        <taxon>Mamiellales</taxon>
        <taxon>Bathycoccaceae</taxon>
        <taxon>Ostreococcus</taxon>
    </lineage>
</organism>
<feature type="signal peptide" evidence="2">
    <location>
        <begin position="1"/>
        <end position="18"/>
    </location>
</feature>
<feature type="region of interest" description="Disordered" evidence="1">
    <location>
        <begin position="514"/>
        <end position="565"/>
    </location>
</feature>
<dbReference type="OMA" id="TCEAGCA"/>
<evidence type="ECO:0000313" key="4">
    <source>
        <dbReference type="Proteomes" id="UP000001568"/>
    </source>
</evidence>
<gene>
    <name evidence="3" type="ORF">OSTLU_14500</name>
</gene>
<evidence type="ECO:0000313" key="3">
    <source>
        <dbReference type="EMBL" id="ABO94882.1"/>
    </source>
</evidence>
<feature type="region of interest" description="Disordered" evidence="1">
    <location>
        <begin position="73"/>
        <end position="102"/>
    </location>
</feature>
<dbReference type="OrthoDB" id="10551500at2759"/>
<dbReference type="RefSeq" id="XP_001416589.1">
    <property type="nucleotide sequence ID" value="XM_001416552.1"/>
</dbReference>
<evidence type="ECO:0000256" key="1">
    <source>
        <dbReference type="SAM" id="MobiDB-lite"/>
    </source>
</evidence>
<dbReference type="Gramene" id="ABO94882">
    <property type="protein sequence ID" value="ABO94882"/>
    <property type="gene ID" value="OSTLU_14500"/>
</dbReference>
<keyword evidence="4" id="KW-1185">Reference proteome</keyword>
<dbReference type="KEGG" id="olu:OSTLU_14500"/>
<dbReference type="Proteomes" id="UP000001568">
    <property type="component" value="Chromosome 3"/>
</dbReference>
<reference evidence="3 4" key="1">
    <citation type="journal article" date="2007" name="Proc. Natl. Acad. Sci. U.S.A.">
        <title>The tiny eukaryote Ostreococcus provides genomic insights into the paradox of plankton speciation.</title>
        <authorList>
            <person name="Palenik B."/>
            <person name="Grimwood J."/>
            <person name="Aerts A."/>
            <person name="Rouze P."/>
            <person name="Salamov A."/>
            <person name="Putnam N."/>
            <person name="Dupont C."/>
            <person name="Jorgensen R."/>
            <person name="Derelle E."/>
            <person name="Rombauts S."/>
            <person name="Zhou K."/>
            <person name="Otillar R."/>
            <person name="Merchant S.S."/>
            <person name="Podell S."/>
            <person name="Gaasterland T."/>
            <person name="Napoli C."/>
            <person name="Gendler K."/>
            <person name="Manuell A."/>
            <person name="Tai V."/>
            <person name="Vallon O."/>
            <person name="Piganeau G."/>
            <person name="Jancek S."/>
            <person name="Heijde M."/>
            <person name="Jabbari K."/>
            <person name="Bowler C."/>
            <person name="Lohr M."/>
            <person name="Robbens S."/>
            <person name="Werner G."/>
            <person name="Dubchak I."/>
            <person name="Pazour G.J."/>
            <person name="Ren Q."/>
            <person name="Paulsen I."/>
            <person name="Delwiche C."/>
            <person name="Schmutz J."/>
            <person name="Rokhsar D."/>
            <person name="Van de Peer Y."/>
            <person name="Moreau H."/>
            <person name="Grigoriev I.V."/>
        </authorList>
    </citation>
    <scope>NUCLEOTIDE SEQUENCE [LARGE SCALE GENOMIC DNA]</scope>
    <source>
        <strain evidence="3 4">CCE9901</strain>
    </source>
</reference>
<keyword evidence="2" id="KW-0732">Signal</keyword>
<accession>A4RU09</accession>
<evidence type="ECO:0000256" key="2">
    <source>
        <dbReference type="SAM" id="SignalP"/>
    </source>
</evidence>